<dbReference type="AlphaFoldDB" id="A0A0W0W9M7"/>
<dbReference type="STRING" id="466.Lmac_0980"/>
<reference evidence="5 6" key="1">
    <citation type="submission" date="2015-11" db="EMBL/GenBank/DDBJ databases">
        <title>Genomic analysis of 38 Legionella species identifies large and diverse effector repertoires.</title>
        <authorList>
            <person name="Burstein D."/>
            <person name="Amaro F."/>
            <person name="Zusman T."/>
            <person name="Lifshitz Z."/>
            <person name="Cohen O."/>
            <person name="Gilbert J.A."/>
            <person name="Pupko T."/>
            <person name="Shuman H.A."/>
            <person name="Segal G."/>
        </authorList>
    </citation>
    <scope>NUCLEOTIDE SEQUENCE [LARGE SCALE GENOMIC DNA]</scope>
    <source>
        <strain evidence="5 6">PX-1-G2-E2</strain>
    </source>
</reference>
<evidence type="ECO:0000256" key="2">
    <source>
        <dbReference type="ARBA" id="ARBA00023125"/>
    </source>
</evidence>
<evidence type="ECO:0000256" key="3">
    <source>
        <dbReference type="ARBA" id="ARBA00023163"/>
    </source>
</evidence>
<feature type="domain" description="HTH araC/xylS-type" evidence="4">
    <location>
        <begin position="142"/>
        <end position="240"/>
    </location>
</feature>
<gene>
    <name evidence="5" type="ORF">Lmac_0980</name>
</gene>
<dbReference type="InterPro" id="IPR020449">
    <property type="entry name" value="Tscrpt_reg_AraC-type_HTH"/>
</dbReference>
<dbReference type="SMART" id="SM00342">
    <property type="entry name" value="HTH_ARAC"/>
    <property type="match status" value="1"/>
</dbReference>
<name>A0A0W0W9M7_9GAMM</name>
<evidence type="ECO:0000256" key="1">
    <source>
        <dbReference type="ARBA" id="ARBA00023015"/>
    </source>
</evidence>
<keyword evidence="6" id="KW-1185">Reference proteome</keyword>
<dbReference type="Gene3D" id="1.10.10.60">
    <property type="entry name" value="Homeodomain-like"/>
    <property type="match status" value="2"/>
</dbReference>
<dbReference type="EMBL" id="LNYL01000026">
    <property type="protein sequence ID" value="KTD28694.1"/>
    <property type="molecule type" value="Genomic_DNA"/>
</dbReference>
<dbReference type="PANTHER" id="PTHR43280">
    <property type="entry name" value="ARAC-FAMILY TRANSCRIPTIONAL REGULATOR"/>
    <property type="match status" value="1"/>
</dbReference>
<dbReference type="GO" id="GO:0043565">
    <property type="term" value="F:sequence-specific DNA binding"/>
    <property type="evidence" value="ECO:0007669"/>
    <property type="project" value="InterPro"/>
</dbReference>
<dbReference type="PATRIC" id="fig|466.6.peg.1044"/>
<keyword evidence="3" id="KW-0804">Transcription</keyword>
<keyword evidence="2" id="KW-0238">DNA-binding</keyword>
<dbReference type="PROSITE" id="PS00041">
    <property type="entry name" value="HTH_ARAC_FAMILY_1"/>
    <property type="match status" value="1"/>
</dbReference>
<protein>
    <submittedName>
        <fullName evidence="5">AraC family transcriptional regulator</fullName>
    </submittedName>
</protein>
<accession>A0A0W0W9M7</accession>
<dbReference type="PRINTS" id="PR00032">
    <property type="entry name" value="HTHARAC"/>
</dbReference>
<dbReference type="Pfam" id="PF12833">
    <property type="entry name" value="HTH_18"/>
    <property type="match status" value="1"/>
</dbReference>
<dbReference type="GO" id="GO:0003700">
    <property type="term" value="F:DNA-binding transcription factor activity"/>
    <property type="evidence" value="ECO:0007669"/>
    <property type="project" value="InterPro"/>
</dbReference>
<dbReference type="Proteomes" id="UP000054908">
    <property type="component" value="Unassembled WGS sequence"/>
</dbReference>
<dbReference type="PROSITE" id="PS01124">
    <property type="entry name" value="HTH_ARAC_FAMILY_2"/>
    <property type="match status" value="1"/>
</dbReference>
<dbReference type="InterPro" id="IPR018060">
    <property type="entry name" value="HTH_AraC"/>
</dbReference>
<sequence length="258" mass="29210">MISDQRPLSLRSYATEHCSHSHDFAQLVLPINGIMELKNGVYSGVVHSNTAAFIAPGAIHCFAASRENLFLIADLTTPNALFNANLVPAFLTLTTTTLKFLHFTQSYLLQEEKDSFSDYLIQNLLFKLVSQVLAPVLDNKVLLVKQWIDNHIAAPIHIEGLTQLCHLSISQLQRRFKKMTGQTIADYWRKKKLLRAQLLLSTENLSIASIAYQIGYENLAAFSRSFTQAFGQTPSQWREMTLNANTMRKKDKHPFLDN</sequence>
<comment type="caution">
    <text evidence="5">The sequence shown here is derived from an EMBL/GenBank/DDBJ whole genome shotgun (WGS) entry which is preliminary data.</text>
</comment>
<organism evidence="5 6">
    <name type="scientific">Legionella maceachernii</name>
    <dbReference type="NCBI Taxonomy" id="466"/>
    <lineage>
        <taxon>Bacteria</taxon>
        <taxon>Pseudomonadati</taxon>
        <taxon>Pseudomonadota</taxon>
        <taxon>Gammaproteobacteria</taxon>
        <taxon>Legionellales</taxon>
        <taxon>Legionellaceae</taxon>
        <taxon>Legionella</taxon>
    </lineage>
</organism>
<dbReference type="RefSeq" id="WP_058451785.1">
    <property type="nucleotide sequence ID" value="NZ_CAAAIB010000016.1"/>
</dbReference>
<dbReference type="InterPro" id="IPR018062">
    <property type="entry name" value="HTH_AraC-typ_CS"/>
</dbReference>
<dbReference type="OrthoDB" id="5740883at2"/>
<dbReference type="SUPFAM" id="SSF46689">
    <property type="entry name" value="Homeodomain-like"/>
    <property type="match status" value="2"/>
</dbReference>
<evidence type="ECO:0000313" key="6">
    <source>
        <dbReference type="Proteomes" id="UP000054908"/>
    </source>
</evidence>
<dbReference type="InterPro" id="IPR009057">
    <property type="entry name" value="Homeodomain-like_sf"/>
</dbReference>
<keyword evidence="1" id="KW-0805">Transcription regulation</keyword>
<evidence type="ECO:0000313" key="5">
    <source>
        <dbReference type="EMBL" id="KTD28694.1"/>
    </source>
</evidence>
<evidence type="ECO:0000259" key="4">
    <source>
        <dbReference type="PROSITE" id="PS01124"/>
    </source>
</evidence>
<proteinExistence type="predicted"/>
<dbReference type="PANTHER" id="PTHR43280:SF2">
    <property type="entry name" value="HTH-TYPE TRANSCRIPTIONAL REGULATOR EXSA"/>
    <property type="match status" value="1"/>
</dbReference>